<evidence type="ECO:0000256" key="3">
    <source>
        <dbReference type="ARBA" id="ARBA00022692"/>
    </source>
</evidence>
<feature type="region of interest" description="Disordered" evidence="7">
    <location>
        <begin position="278"/>
        <end position="314"/>
    </location>
</feature>
<dbReference type="RefSeq" id="XP_053017000.1">
    <property type="nucleotide sequence ID" value="XM_053165849.1"/>
</dbReference>
<evidence type="ECO:0000256" key="6">
    <source>
        <dbReference type="RuleBase" id="RU363053"/>
    </source>
</evidence>
<comment type="similarity">
    <text evidence="2 6">Belongs to the peroxisomal membrane protein PXMP2/4 family.</text>
</comment>
<organism evidence="8 9">
    <name type="scientific">Puccinia triticina</name>
    <dbReference type="NCBI Taxonomy" id="208348"/>
    <lineage>
        <taxon>Eukaryota</taxon>
        <taxon>Fungi</taxon>
        <taxon>Dikarya</taxon>
        <taxon>Basidiomycota</taxon>
        <taxon>Pucciniomycotina</taxon>
        <taxon>Pucciniomycetes</taxon>
        <taxon>Pucciniales</taxon>
        <taxon>Pucciniaceae</taxon>
        <taxon>Puccinia</taxon>
    </lineage>
</organism>
<evidence type="ECO:0000256" key="5">
    <source>
        <dbReference type="ARBA" id="ARBA00023136"/>
    </source>
</evidence>
<protein>
    <submittedName>
        <fullName evidence="8">Uncharacterized protein</fullName>
    </submittedName>
</protein>
<feature type="compositionally biased region" description="Basic residues" evidence="7">
    <location>
        <begin position="305"/>
        <end position="314"/>
    </location>
</feature>
<reference evidence="8" key="1">
    <citation type="submission" date="2022-10" db="EMBL/GenBank/DDBJ databases">
        <title>Puccinia triticina Genome sequencing and assembly.</title>
        <authorList>
            <person name="Li C."/>
        </authorList>
    </citation>
    <scope>NUCLEOTIDE SEQUENCE</scope>
    <source>
        <strain evidence="8">Pt15</strain>
    </source>
</reference>
<keyword evidence="5" id="KW-0472">Membrane</keyword>
<evidence type="ECO:0000313" key="9">
    <source>
        <dbReference type="Proteomes" id="UP001164743"/>
    </source>
</evidence>
<proteinExistence type="inferred from homology"/>
<dbReference type="EMBL" id="CP110421">
    <property type="protein sequence ID" value="WAQ81445.1"/>
    <property type="molecule type" value="Genomic_DNA"/>
</dbReference>
<gene>
    <name evidence="8" type="ORF">PtA15_1A786</name>
</gene>
<sequence>MPALSRLTRSYERAFKHHPSLTLAITNGCLKCLGDFLAQYLPAFSSGLPFVLDGHRSLRFFLFGFMHGPCVGKWHEFLERRIPLTAPRGGGGPTDAEQDLQLAETEKSLTSLRPVSMRSRSTAADHVPTLRALSTSEAQLLPPPGDHAASKHKSAAGFRLLGLLKRILLDQLLMAPIYTFLFISLTGWFEGLTIPEIQERLHQLYWYLLTANWKVIPSIPPLHPKLRNSCVAGGLVLKPSGIDLAAYPDLQLQLHASPIPSAMARLLRGAVDGLLESEHPLLDPPQSQHSRPIRPNTPSDPAAAIKRKNNRVIG</sequence>
<keyword evidence="4" id="KW-1133">Transmembrane helix</keyword>
<evidence type="ECO:0000256" key="7">
    <source>
        <dbReference type="SAM" id="MobiDB-lite"/>
    </source>
</evidence>
<evidence type="ECO:0000256" key="4">
    <source>
        <dbReference type="ARBA" id="ARBA00022989"/>
    </source>
</evidence>
<accession>A0ABY7C8E6</accession>
<name>A0ABY7C8E6_9BASI</name>
<dbReference type="InterPro" id="IPR007248">
    <property type="entry name" value="Mpv17_PMP22"/>
</dbReference>
<keyword evidence="9" id="KW-1185">Reference proteome</keyword>
<keyword evidence="3" id="KW-0812">Transmembrane</keyword>
<dbReference type="PANTHER" id="PTHR11266:SF50">
    <property type="entry name" value="VACUOLAR MEMBRANE PROTEIN YOR292C"/>
    <property type="match status" value="1"/>
</dbReference>
<comment type="subcellular location">
    <subcellularLocation>
        <location evidence="1">Membrane</location>
        <topology evidence="1">Multi-pass membrane protein</topology>
    </subcellularLocation>
</comment>
<evidence type="ECO:0000256" key="1">
    <source>
        <dbReference type="ARBA" id="ARBA00004141"/>
    </source>
</evidence>
<dbReference type="Proteomes" id="UP001164743">
    <property type="component" value="Chromosome 1A"/>
</dbReference>
<dbReference type="PANTHER" id="PTHR11266">
    <property type="entry name" value="PEROXISOMAL MEMBRANE PROTEIN 2, PXMP2 MPV17"/>
    <property type="match status" value="1"/>
</dbReference>
<evidence type="ECO:0000256" key="2">
    <source>
        <dbReference type="ARBA" id="ARBA00006824"/>
    </source>
</evidence>
<evidence type="ECO:0000313" key="8">
    <source>
        <dbReference type="EMBL" id="WAQ81445.1"/>
    </source>
</evidence>
<dbReference type="GeneID" id="77806744"/>